<dbReference type="AlphaFoldDB" id="A0A1M6GP51"/>
<dbReference type="InterPro" id="IPR005358">
    <property type="entry name" value="Puta_zinc/iron-chelating_dom"/>
</dbReference>
<protein>
    <submittedName>
        <fullName evidence="1">Putative zinc-or iron-chelating domain-containing protein</fullName>
    </submittedName>
</protein>
<keyword evidence="2" id="KW-1185">Reference proteome</keyword>
<dbReference type="EMBL" id="FQZU01000004">
    <property type="protein sequence ID" value="SHJ11775.1"/>
    <property type="molecule type" value="Genomic_DNA"/>
</dbReference>
<dbReference type="Pfam" id="PF03692">
    <property type="entry name" value="CxxCxxCC"/>
    <property type="match status" value="1"/>
</dbReference>
<evidence type="ECO:0000313" key="1">
    <source>
        <dbReference type="EMBL" id="SHJ11775.1"/>
    </source>
</evidence>
<gene>
    <name evidence="1" type="ORF">SAMN02745216_01064</name>
</gene>
<accession>A0A1M6GP51</accession>
<reference evidence="2" key="1">
    <citation type="submission" date="2016-11" db="EMBL/GenBank/DDBJ databases">
        <authorList>
            <person name="Varghese N."/>
            <person name="Submissions S."/>
        </authorList>
    </citation>
    <scope>NUCLEOTIDE SEQUENCE [LARGE SCALE GENOMIC DNA]</scope>
    <source>
        <strain evidence="2">DSM 16219</strain>
    </source>
</reference>
<sequence>MDKKATALMRLYSLLDRIIEPWPTACEKGCASCCTTHVTATALEGRAVLDYLEKENRILPPNLDEGELFTPAVTTNGLARLCMERKEPPEEFKPDHFNPCPFLEDGVCSIYPARPLGCRVMASSSQCKPGGFAEMDDYWLTVNQVFLQALEALDCPGKFGNFSMILQYLAFGQSAEKLLNNEPVPGLMIPPEHQQQISAILPELNRILAAAMG</sequence>
<organism evidence="1 2">
    <name type="scientific">Desulfatibacillum alkenivorans DSM 16219</name>
    <dbReference type="NCBI Taxonomy" id="1121393"/>
    <lineage>
        <taxon>Bacteria</taxon>
        <taxon>Pseudomonadati</taxon>
        <taxon>Thermodesulfobacteriota</taxon>
        <taxon>Desulfobacteria</taxon>
        <taxon>Desulfobacterales</taxon>
        <taxon>Desulfatibacillaceae</taxon>
        <taxon>Desulfatibacillum</taxon>
    </lineage>
</organism>
<dbReference type="Proteomes" id="UP000183994">
    <property type="component" value="Unassembled WGS sequence"/>
</dbReference>
<name>A0A1M6GP51_9BACT</name>
<proteinExistence type="predicted"/>
<dbReference type="OrthoDB" id="9779822at2"/>
<dbReference type="STRING" id="1121393.SAMN02745216_01064"/>
<dbReference type="RefSeq" id="WP_073473700.1">
    <property type="nucleotide sequence ID" value="NZ_FQZU01000004.1"/>
</dbReference>
<evidence type="ECO:0000313" key="2">
    <source>
        <dbReference type="Proteomes" id="UP000183994"/>
    </source>
</evidence>